<evidence type="ECO:0000313" key="1">
    <source>
        <dbReference type="EMBL" id="MBP1858497.1"/>
    </source>
</evidence>
<name>A0ABS4EKM2_9HYPH</name>
<dbReference type="EMBL" id="JAGGJV010000003">
    <property type="protein sequence ID" value="MBP1858497.1"/>
    <property type="molecule type" value="Genomic_DNA"/>
</dbReference>
<accession>A0ABS4EKM2</accession>
<organism evidence="1 2">
    <name type="scientific">Rhizobium herbae</name>
    <dbReference type="NCBI Taxonomy" id="508661"/>
    <lineage>
        <taxon>Bacteria</taxon>
        <taxon>Pseudomonadati</taxon>
        <taxon>Pseudomonadota</taxon>
        <taxon>Alphaproteobacteria</taxon>
        <taxon>Hyphomicrobiales</taxon>
        <taxon>Rhizobiaceae</taxon>
        <taxon>Rhizobium/Agrobacterium group</taxon>
        <taxon>Rhizobium</taxon>
    </lineage>
</organism>
<proteinExistence type="predicted"/>
<reference evidence="1 2" key="1">
    <citation type="submission" date="2021-03" db="EMBL/GenBank/DDBJ databases">
        <title>Genomic Encyclopedia of Type Strains, Phase IV (KMG-IV): sequencing the most valuable type-strain genomes for metagenomic binning, comparative biology and taxonomic classification.</title>
        <authorList>
            <person name="Goeker M."/>
        </authorList>
    </citation>
    <scope>NUCLEOTIDE SEQUENCE [LARGE SCALE GENOMIC DNA]</scope>
    <source>
        <strain evidence="1 2">DSM 26427</strain>
    </source>
</reference>
<sequence>MMLEGFADEAVREIAARLDTVRESGVRIGFAIESGSRAWGFPSPDSDYDCRFVYIRPVRDHLGLVPVRDVIEFPIVGDIDTGGWDLKKALLLALKGNAVIVEWVKSPFVYEEEPGFRQRLDTVLAAIMVPAKVCAHYHGLLQRFGLRAADEPVILKKLLYGVRPAVALEWMRQRNYASLPPMNLLEVLDQTDVPGDARAAILELVETKKITREMGEGMPPPPLFDFMARVDARYRDAAPGDHGPVSRQAEEIAAAYYRDEVERQAE</sequence>
<evidence type="ECO:0000313" key="2">
    <source>
        <dbReference type="Proteomes" id="UP000823786"/>
    </source>
</evidence>
<protein>
    <submittedName>
        <fullName evidence="1">Nucleotidyltransferase</fullName>
    </submittedName>
</protein>
<dbReference type="Pfam" id="PF10127">
    <property type="entry name" value="RlaP"/>
    <property type="match status" value="1"/>
</dbReference>
<dbReference type="PANTHER" id="PTHR34817">
    <property type="entry name" value="NUCLEOTIDYLTRANSFERASE"/>
    <property type="match status" value="1"/>
</dbReference>
<dbReference type="PANTHER" id="PTHR34817:SF2">
    <property type="entry name" value="NUCLEOTIDYLTRANSFERASE"/>
    <property type="match status" value="1"/>
</dbReference>
<dbReference type="Proteomes" id="UP000823786">
    <property type="component" value="Unassembled WGS sequence"/>
</dbReference>
<dbReference type="RefSeq" id="WP_209851264.1">
    <property type="nucleotide sequence ID" value="NZ_JAGGJV010000003.1"/>
</dbReference>
<dbReference type="InterPro" id="IPR018775">
    <property type="entry name" value="RlaP"/>
</dbReference>
<comment type="caution">
    <text evidence="1">The sequence shown here is derived from an EMBL/GenBank/DDBJ whole genome shotgun (WGS) entry which is preliminary data.</text>
</comment>
<keyword evidence="2" id="KW-1185">Reference proteome</keyword>
<gene>
    <name evidence="1" type="ORF">J2Z75_002005</name>
</gene>